<accession>A0ABR6VFD4</accession>
<dbReference type="SMART" id="SM00382">
    <property type="entry name" value="AAA"/>
    <property type="match status" value="1"/>
</dbReference>
<dbReference type="RefSeq" id="WP_186501933.1">
    <property type="nucleotide sequence ID" value="NZ_JACOGK010000002.1"/>
</dbReference>
<dbReference type="InterPro" id="IPR032423">
    <property type="entry name" value="AAA_assoc_2"/>
</dbReference>
<dbReference type="CDD" id="cd18139">
    <property type="entry name" value="HLD_clamp_RarA"/>
    <property type="match status" value="1"/>
</dbReference>
<proteinExistence type="inferred from homology"/>
<gene>
    <name evidence="5" type="ORF">H8J70_01195</name>
</gene>
<evidence type="ECO:0000313" key="6">
    <source>
        <dbReference type="Proteomes" id="UP000606870"/>
    </source>
</evidence>
<dbReference type="PANTHER" id="PTHR13779">
    <property type="entry name" value="WERNER HELICASE-INTERACTING PROTEIN 1 FAMILY MEMBER"/>
    <property type="match status" value="1"/>
</dbReference>
<dbReference type="InterPro" id="IPR051314">
    <property type="entry name" value="AAA_ATPase_RarA/MGS1/WRNIP1"/>
</dbReference>
<keyword evidence="2" id="KW-0547">Nucleotide-binding</keyword>
<keyword evidence="3" id="KW-0067">ATP-binding</keyword>
<sequence>MDGDDLFSLAAEETQRTFAPLAVRMRPETLDEIYGQEKLIGPGSFLRAMIEHDTLPSLLFYGPSGVGKTTLAHVIAQVTHSRFVKVNAVTAGTAELRGLIQEARETLQVYQKRTILFVDEIHRFNKNQQDVLLPYVEDGTVTLIGATTENPYFEVNRPLLSRLRVMTFEPLREEAIIAVLRRALGDRQKGLGQLSIAATDDVLGTIARVADCDARAGLNLLEQICLMLPPGSTMTTAAVEKVTGRRLYTYDKKGDAHYDTISAFIKSMRGSDPDAALHYLALMIEAGEQPSFIARRLVICAAEDVGLADPQALVVANAAAQAVQLVGWPEGKIILSEAVIYVACAPKSNSACLAVDAATADVRQYGSGSGVPAWLRDAHYQGAAALGHGKGYKYPHDYPHHWVEQQYLPDSLKEHRYYEATDSGAEAAMAERWKKRCGKE</sequence>
<dbReference type="PANTHER" id="PTHR13779:SF7">
    <property type="entry name" value="ATPASE WRNIP1"/>
    <property type="match status" value="1"/>
</dbReference>
<dbReference type="Gene3D" id="3.40.50.300">
    <property type="entry name" value="P-loop containing nucleotide triphosphate hydrolases"/>
    <property type="match status" value="1"/>
</dbReference>
<evidence type="ECO:0000313" key="5">
    <source>
        <dbReference type="EMBL" id="MBC3535880.1"/>
    </source>
</evidence>
<keyword evidence="6" id="KW-1185">Reference proteome</keyword>
<dbReference type="Gene3D" id="1.10.8.60">
    <property type="match status" value="1"/>
</dbReference>
<feature type="domain" description="AAA+ ATPase" evidence="4">
    <location>
        <begin position="54"/>
        <end position="173"/>
    </location>
</feature>
<dbReference type="Pfam" id="PF00004">
    <property type="entry name" value="AAA"/>
    <property type="match status" value="1"/>
</dbReference>
<organism evidence="5 6">
    <name type="scientific">Megasphaera hominis</name>
    <dbReference type="NCBI Taxonomy" id="159836"/>
    <lineage>
        <taxon>Bacteria</taxon>
        <taxon>Bacillati</taxon>
        <taxon>Bacillota</taxon>
        <taxon>Negativicutes</taxon>
        <taxon>Veillonellales</taxon>
        <taxon>Veillonellaceae</taxon>
        <taxon>Megasphaera</taxon>
    </lineage>
</organism>
<dbReference type="CDD" id="cd00009">
    <property type="entry name" value="AAA"/>
    <property type="match status" value="1"/>
</dbReference>
<dbReference type="Pfam" id="PF16193">
    <property type="entry name" value="AAA_assoc_2"/>
    <property type="match status" value="1"/>
</dbReference>
<comment type="caution">
    <text evidence="5">The sequence shown here is derived from an EMBL/GenBank/DDBJ whole genome shotgun (WGS) entry which is preliminary data.</text>
</comment>
<dbReference type="Proteomes" id="UP000606870">
    <property type="component" value="Unassembled WGS sequence"/>
</dbReference>
<dbReference type="InterPro" id="IPR003959">
    <property type="entry name" value="ATPase_AAA_core"/>
</dbReference>
<dbReference type="Gene3D" id="1.20.272.10">
    <property type="match status" value="1"/>
</dbReference>
<dbReference type="SUPFAM" id="SSF48019">
    <property type="entry name" value="post-AAA+ oligomerization domain-like"/>
    <property type="match status" value="1"/>
</dbReference>
<dbReference type="InterPro" id="IPR021886">
    <property type="entry name" value="MgsA_C"/>
</dbReference>
<dbReference type="InterPro" id="IPR003593">
    <property type="entry name" value="AAA+_ATPase"/>
</dbReference>
<evidence type="ECO:0000256" key="3">
    <source>
        <dbReference type="ARBA" id="ARBA00022840"/>
    </source>
</evidence>
<evidence type="ECO:0000259" key="4">
    <source>
        <dbReference type="SMART" id="SM00382"/>
    </source>
</evidence>
<dbReference type="Pfam" id="PF12002">
    <property type="entry name" value="MgsA_C"/>
    <property type="match status" value="1"/>
</dbReference>
<dbReference type="InterPro" id="IPR027417">
    <property type="entry name" value="P-loop_NTPase"/>
</dbReference>
<name>A0ABR6VFD4_9FIRM</name>
<dbReference type="InterPro" id="IPR008921">
    <property type="entry name" value="DNA_pol3_clamp-load_cplx_C"/>
</dbReference>
<evidence type="ECO:0000256" key="1">
    <source>
        <dbReference type="ARBA" id="ARBA00008959"/>
    </source>
</evidence>
<dbReference type="SUPFAM" id="SSF52540">
    <property type="entry name" value="P-loop containing nucleoside triphosphate hydrolases"/>
    <property type="match status" value="1"/>
</dbReference>
<dbReference type="EMBL" id="JACOGK010000002">
    <property type="protein sequence ID" value="MBC3535880.1"/>
    <property type="molecule type" value="Genomic_DNA"/>
</dbReference>
<dbReference type="Gene3D" id="1.10.3710.10">
    <property type="entry name" value="DNA polymerase III clamp loader subunits, C-terminal domain"/>
    <property type="match status" value="1"/>
</dbReference>
<reference evidence="5 6" key="1">
    <citation type="submission" date="2020-08" db="EMBL/GenBank/DDBJ databases">
        <authorList>
            <person name="Liu C."/>
            <person name="Sun Q."/>
        </authorList>
    </citation>
    <scope>NUCLEOTIDE SEQUENCE [LARGE SCALE GENOMIC DNA]</scope>
    <source>
        <strain evidence="5 6">NSJ-59</strain>
    </source>
</reference>
<evidence type="ECO:0000256" key="2">
    <source>
        <dbReference type="ARBA" id="ARBA00022741"/>
    </source>
</evidence>
<comment type="similarity">
    <text evidence="1">Belongs to the AAA ATPase family. RarA/MGS1/WRNIP1 subfamily.</text>
</comment>
<protein>
    <submittedName>
        <fullName evidence="5">Replication-associated recombination protein A</fullName>
    </submittedName>
</protein>